<dbReference type="Gene3D" id="2.40.40.20">
    <property type="match status" value="1"/>
</dbReference>
<protein>
    <recommendedName>
        <fullName evidence="4">Arginine N-succinyltransferase</fullName>
        <ecNumber evidence="4">2.3.1.109</ecNumber>
    </recommendedName>
</protein>
<accession>A0ABS5ZDN7</accession>
<keyword evidence="6" id="KW-1185">Reference proteome</keyword>
<evidence type="ECO:0000256" key="1">
    <source>
        <dbReference type="ARBA" id="ARBA00022503"/>
    </source>
</evidence>
<dbReference type="NCBIfam" id="TIGR03243">
    <property type="entry name" value="arg_catab_AOST"/>
    <property type="match status" value="1"/>
</dbReference>
<keyword evidence="2 5" id="KW-0808">Transferase</keyword>
<dbReference type="InterPro" id="IPR007041">
    <property type="entry name" value="Arg_succinylTrfase_AstA/AruG"/>
</dbReference>
<dbReference type="SUPFAM" id="SSF55729">
    <property type="entry name" value="Acyl-CoA N-acyltransferases (Nat)"/>
    <property type="match status" value="1"/>
</dbReference>
<evidence type="ECO:0000256" key="3">
    <source>
        <dbReference type="ARBA" id="ARBA00023315"/>
    </source>
</evidence>
<dbReference type="InterPro" id="IPR016181">
    <property type="entry name" value="Acyl_CoA_acyltransferase"/>
</dbReference>
<keyword evidence="1" id="KW-0056">Arginine metabolism</keyword>
<organism evidence="5 6">
    <name type="scientific">Zooshikella harenae</name>
    <dbReference type="NCBI Taxonomy" id="2827238"/>
    <lineage>
        <taxon>Bacteria</taxon>
        <taxon>Pseudomonadati</taxon>
        <taxon>Pseudomonadota</taxon>
        <taxon>Gammaproteobacteria</taxon>
        <taxon>Oceanospirillales</taxon>
        <taxon>Zooshikellaceae</taxon>
        <taxon>Zooshikella</taxon>
    </lineage>
</organism>
<dbReference type="EMBL" id="JAGSOY010000032">
    <property type="protein sequence ID" value="MBU2712179.1"/>
    <property type="molecule type" value="Genomic_DNA"/>
</dbReference>
<dbReference type="InterPro" id="IPR017650">
    <property type="entry name" value="Arginine_N-succinylTrfase"/>
</dbReference>
<dbReference type="NCBIfam" id="TIGR03244">
    <property type="entry name" value="arg_catab_AstA"/>
    <property type="match status" value="1"/>
</dbReference>
<dbReference type="EC" id="2.3.1.109" evidence="4"/>
<evidence type="ECO:0000313" key="6">
    <source>
        <dbReference type="Proteomes" id="UP000690515"/>
    </source>
</evidence>
<evidence type="ECO:0000256" key="2">
    <source>
        <dbReference type="ARBA" id="ARBA00022679"/>
    </source>
</evidence>
<dbReference type="Pfam" id="PF04958">
    <property type="entry name" value="AstA"/>
    <property type="match status" value="1"/>
</dbReference>
<reference evidence="5 6" key="1">
    <citation type="submission" date="2021-04" db="EMBL/GenBank/DDBJ databases">
        <authorList>
            <person name="Pira H."/>
            <person name="Risdian C."/>
            <person name="Wink J."/>
        </authorList>
    </citation>
    <scope>NUCLEOTIDE SEQUENCE [LARGE SCALE GENOMIC DNA]</scope>
    <source>
        <strain evidence="5 6">WH53</strain>
    </source>
</reference>
<dbReference type="PANTHER" id="PTHR30420">
    <property type="entry name" value="N-SUCCINYLARGININE DIHYDROLASE"/>
    <property type="match status" value="1"/>
</dbReference>
<dbReference type="RefSeq" id="WP_215820408.1">
    <property type="nucleotide sequence ID" value="NZ_JAGSOY010000032.1"/>
</dbReference>
<keyword evidence="3 5" id="KW-0012">Acyltransferase</keyword>
<evidence type="ECO:0000256" key="4">
    <source>
        <dbReference type="NCBIfam" id="TIGR03244"/>
    </source>
</evidence>
<gene>
    <name evidence="5" type="primary">astA</name>
    <name evidence="5" type="ORF">KCG35_14020</name>
</gene>
<sequence>MMIIRPINQNDYERLYDLAEKTGTGFTSLQPNEAQLKQKITVSEEAIAMDEPESPGEETYLFVLEDTTTHQVVGICGVAAAVGLSEPWYNYHLGTLVHASRELKVHNIVHTLRLSNDHTGYTELCSLFLDPEYRHSGNGSLLSKSRYAFMAQFPNRFGKQVCAEMRGVSDEEGRSPFWEALGRPFFSMDFAHADYLTGIGEKVFIAELMPKHLIYTNLLPESAQAVIGEVHENTRPALRMLESEGFRYEGYVDIFDAGPTVTCHFDDIRAIRASREVKVNVTSTLPSSDTTYVMSNTRLNDFRCGMLQLVEDNGAVAISPEDAKELKLNNGDHARIFELSSGREQ</sequence>
<dbReference type="Gene3D" id="3.40.630.30">
    <property type="match status" value="1"/>
</dbReference>
<dbReference type="GO" id="GO:0008791">
    <property type="term" value="F:arginine N-succinyltransferase activity"/>
    <property type="evidence" value="ECO:0007669"/>
    <property type="project" value="UniProtKB-EC"/>
</dbReference>
<dbReference type="PANTHER" id="PTHR30420:SF1">
    <property type="entry name" value="ARGININE N-SUCCINYLTRANSFERASE"/>
    <property type="match status" value="1"/>
</dbReference>
<evidence type="ECO:0000313" key="5">
    <source>
        <dbReference type="EMBL" id="MBU2712179.1"/>
    </source>
</evidence>
<name>A0ABS5ZDN7_9GAMM</name>
<proteinExistence type="predicted"/>
<comment type="caution">
    <text evidence="5">The sequence shown here is derived from an EMBL/GenBank/DDBJ whole genome shotgun (WGS) entry which is preliminary data.</text>
</comment>
<dbReference type="Proteomes" id="UP000690515">
    <property type="component" value="Unassembled WGS sequence"/>
</dbReference>